<dbReference type="InterPro" id="IPR034033">
    <property type="entry name" value="Serralysin-like"/>
</dbReference>
<dbReference type="Gene3D" id="3.40.390.10">
    <property type="entry name" value="Collagenase (Catalytic Domain)"/>
    <property type="match status" value="1"/>
</dbReference>
<keyword evidence="4" id="KW-0964">Secreted</keyword>
<dbReference type="SMART" id="SM00235">
    <property type="entry name" value="ZnMc"/>
    <property type="match status" value="1"/>
</dbReference>
<accession>A0A254TQE8</accession>
<evidence type="ECO:0000259" key="6">
    <source>
        <dbReference type="SMART" id="SM00235"/>
    </source>
</evidence>
<evidence type="ECO:0000313" key="7">
    <source>
        <dbReference type="EMBL" id="OWW21958.1"/>
    </source>
</evidence>
<reference evidence="7 8" key="1">
    <citation type="submission" date="2016-02" db="EMBL/GenBank/DDBJ databases">
        <authorList>
            <person name="Wen L."/>
            <person name="He K."/>
            <person name="Yang H."/>
        </authorList>
    </citation>
    <scope>NUCLEOTIDE SEQUENCE [LARGE SCALE GENOMIC DNA]</scope>
    <source>
        <strain evidence="7 8">TSA40</strain>
    </source>
</reference>
<dbReference type="InterPro" id="IPR024079">
    <property type="entry name" value="MetalloPept_cat_dom_sf"/>
</dbReference>
<dbReference type="EMBL" id="LSTO01000001">
    <property type="protein sequence ID" value="OWW21958.1"/>
    <property type="molecule type" value="Genomic_DNA"/>
</dbReference>
<evidence type="ECO:0000256" key="2">
    <source>
        <dbReference type="ARBA" id="ARBA00004613"/>
    </source>
</evidence>
<protein>
    <recommendedName>
        <fullName evidence="6">Peptidase metallopeptidase domain-containing protein</fullName>
    </recommendedName>
</protein>
<dbReference type="GO" id="GO:0005615">
    <property type="term" value="C:extracellular space"/>
    <property type="evidence" value="ECO:0007669"/>
    <property type="project" value="InterPro"/>
</dbReference>
<dbReference type="InterPro" id="IPR025282">
    <property type="entry name" value="DUF4214"/>
</dbReference>
<dbReference type="InterPro" id="IPR038255">
    <property type="entry name" value="PBS_linker_sf"/>
</dbReference>
<name>A0A254TQE8_9BURK</name>
<dbReference type="AlphaFoldDB" id="A0A254TQE8"/>
<dbReference type="Pfam" id="PF08548">
    <property type="entry name" value="Peptidase_M10_C"/>
    <property type="match status" value="1"/>
</dbReference>
<comment type="cofactor">
    <cofactor evidence="1">
        <name>Ca(2+)</name>
        <dbReference type="ChEBI" id="CHEBI:29108"/>
    </cofactor>
</comment>
<dbReference type="SUPFAM" id="SSF55486">
    <property type="entry name" value="Metalloproteases ('zincins'), catalytic domain"/>
    <property type="match status" value="1"/>
</dbReference>
<dbReference type="InterPro" id="IPR006026">
    <property type="entry name" value="Peptidase_Metallo"/>
</dbReference>
<dbReference type="GO" id="GO:0008237">
    <property type="term" value="F:metallopeptidase activity"/>
    <property type="evidence" value="ECO:0007669"/>
    <property type="project" value="InterPro"/>
</dbReference>
<comment type="subcellular location">
    <subcellularLocation>
        <location evidence="2">Secreted</location>
    </subcellularLocation>
</comment>
<sequence length="568" mass="60084">MIGKPISGDYRIDALLESADYRWNAGSPLGTAVEVTYSFMSEKPSYGGTDSDGSTGFQTFSNAQRAAVRDIFAQLATMLNISFREVADVGSNYGQIRFGNNMQPDSSGYAFLPNSDSSDISGDVWISLDYSTEQTPGSFSYSTLLHEIGHALGLKHPGNYNAGEAPVQDANATYLGQAEDIQQYTLMSYRDASYSEGQQRTWYGLYDMLALQYLYGAKSVNTGDANTYSYNDASGRNLTLIQDSAGTQDTIDLSAVTIGAHVDLRGGGFSSVGKGQSGHLAIDNLTIMAGTMIENLVATAGNDTITGNAASNRITSGGGSDTIDGGGGTDTVILQGNRGAWKLAVSGATVTANRTDNSATSALSNVERIQFNDMNVNLQAGDAAKSVTAAQLKSIEELYVAYFNRIPDADGLSYWAGQLKGGQTITQVGESFYSAAVQYATLTGYSSDMGNADFVRVIYKNVLGRSGTNAPPDADINYWANEIAQGRETRGSLISTMLNSAHSFKGDTTWGWVADLLDNKVAVANYFAVDNGLNYNTAEDSISKGMAIAAAISATDTGAAIQLIGLPA</sequence>
<gene>
    <name evidence="7" type="ORF">AYR66_23165</name>
</gene>
<dbReference type="InterPro" id="IPR013858">
    <property type="entry name" value="Peptidase_M10B_C"/>
</dbReference>
<dbReference type="SUPFAM" id="SSF51120">
    <property type="entry name" value="beta-Roll"/>
    <property type="match status" value="1"/>
</dbReference>
<keyword evidence="8" id="KW-1185">Reference proteome</keyword>
<dbReference type="GO" id="GO:0008270">
    <property type="term" value="F:zinc ion binding"/>
    <property type="evidence" value="ECO:0007669"/>
    <property type="project" value="InterPro"/>
</dbReference>
<feature type="domain" description="Peptidase metallopeptidase" evidence="6">
    <location>
        <begin position="19"/>
        <end position="217"/>
    </location>
</feature>
<keyword evidence="5" id="KW-0677">Repeat</keyword>
<dbReference type="Proteomes" id="UP000197535">
    <property type="component" value="Unassembled WGS sequence"/>
</dbReference>
<evidence type="ECO:0000256" key="5">
    <source>
        <dbReference type="ARBA" id="ARBA00022737"/>
    </source>
</evidence>
<dbReference type="Gene3D" id="1.10.3130.20">
    <property type="entry name" value="Phycobilisome linker domain"/>
    <property type="match status" value="1"/>
</dbReference>
<dbReference type="Pfam" id="PF00353">
    <property type="entry name" value="HemolysinCabind"/>
    <property type="match status" value="1"/>
</dbReference>
<evidence type="ECO:0000256" key="4">
    <source>
        <dbReference type="ARBA" id="ARBA00022525"/>
    </source>
</evidence>
<dbReference type="InterPro" id="IPR011049">
    <property type="entry name" value="Serralysin-like_metalloprot_C"/>
</dbReference>
<evidence type="ECO:0000256" key="3">
    <source>
        <dbReference type="ARBA" id="ARBA00009490"/>
    </source>
</evidence>
<dbReference type="GO" id="GO:0005509">
    <property type="term" value="F:calcium ion binding"/>
    <property type="evidence" value="ECO:0007669"/>
    <property type="project" value="InterPro"/>
</dbReference>
<evidence type="ECO:0000256" key="1">
    <source>
        <dbReference type="ARBA" id="ARBA00001913"/>
    </source>
</evidence>
<dbReference type="Pfam" id="PF13946">
    <property type="entry name" value="DUF4214"/>
    <property type="match status" value="1"/>
</dbReference>
<comment type="similarity">
    <text evidence="3">Belongs to the peptidase M10B family.</text>
</comment>
<comment type="caution">
    <text evidence="7">The sequence shown here is derived from an EMBL/GenBank/DDBJ whole genome shotgun (WGS) entry which is preliminary data.</text>
</comment>
<dbReference type="InterPro" id="IPR001343">
    <property type="entry name" value="Hemolysn_Ca-bd"/>
</dbReference>
<dbReference type="CDD" id="cd04277">
    <property type="entry name" value="ZnMc_serralysin_like"/>
    <property type="match status" value="1"/>
</dbReference>
<organism evidence="7 8">
    <name type="scientific">Noviherbaspirillum denitrificans</name>
    <dbReference type="NCBI Taxonomy" id="1968433"/>
    <lineage>
        <taxon>Bacteria</taxon>
        <taxon>Pseudomonadati</taxon>
        <taxon>Pseudomonadota</taxon>
        <taxon>Betaproteobacteria</taxon>
        <taxon>Burkholderiales</taxon>
        <taxon>Oxalobacteraceae</taxon>
        <taxon>Noviherbaspirillum</taxon>
    </lineage>
</organism>
<evidence type="ECO:0000313" key="8">
    <source>
        <dbReference type="Proteomes" id="UP000197535"/>
    </source>
</evidence>
<proteinExistence type="inferred from homology"/>
<dbReference type="GO" id="GO:0006508">
    <property type="term" value="P:proteolysis"/>
    <property type="evidence" value="ECO:0007669"/>
    <property type="project" value="InterPro"/>
</dbReference>